<evidence type="ECO:0000313" key="1">
    <source>
        <dbReference type="EMBL" id="MBB5868496.1"/>
    </source>
</evidence>
<protein>
    <recommendedName>
        <fullName evidence="3">IrrE N-terminal-like domain-containing protein</fullName>
    </recommendedName>
</protein>
<dbReference type="Proteomes" id="UP000587527">
    <property type="component" value="Unassembled WGS sequence"/>
</dbReference>
<dbReference type="EMBL" id="JACHMN010000002">
    <property type="protein sequence ID" value="MBB5868496.1"/>
    <property type="molecule type" value="Genomic_DNA"/>
</dbReference>
<organism evidence="1 2">
    <name type="scientific">Allocatelliglobosispora scoriae</name>
    <dbReference type="NCBI Taxonomy" id="643052"/>
    <lineage>
        <taxon>Bacteria</taxon>
        <taxon>Bacillati</taxon>
        <taxon>Actinomycetota</taxon>
        <taxon>Actinomycetes</taxon>
        <taxon>Micromonosporales</taxon>
        <taxon>Micromonosporaceae</taxon>
        <taxon>Allocatelliglobosispora</taxon>
    </lineage>
</organism>
<reference evidence="1 2" key="1">
    <citation type="submission" date="2020-08" db="EMBL/GenBank/DDBJ databases">
        <title>Sequencing the genomes of 1000 actinobacteria strains.</title>
        <authorList>
            <person name="Klenk H.-P."/>
        </authorList>
    </citation>
    <scope>NUCLEOTIDE SEQUENCE [LARGE SCALE GENOMIC DNA]</scope>
    <source>
        <strain evidence="1 2">DSM 45362</strain>
    </source>
</reference>
<name>A0A841BMK7_9ACTN</name>
<evidence type="ECO:0000313" key="2">
    <source>
        <dbReference type="Proteomes" id="UP000587527"/>
    </source>
</evidence>
<proteinExistence type="predicted"/>
<gene>
    <name evidence="1" type="ORF">F4553_001875</name>
</gene>
<dbReference type="AlphaFoldDB" id="A0A841BMK7"/>
<dbReference type="RefSeq" id="WP_184834486.1">
    <property type="nucleotide sequence ID" value="NZ_JACHMN010000002.1"/>
</dbReference>
<accession>A0A841BMK7</accession>
<sequence length="456" mass="49880">MSSAEQLYARLRAGHGWREHPPLTDADAAELRRRLAVAVGGSVDAVRLPVAGESRRGGIETMLQADARRLTGLGAEQGTADHVDLENMIVRVLDVADLNALSWLCDDGSSLIVVNDALITLLYDVARILAARSRLGDAVTDCDLTHDAAARHLRDAFEWLVQIGSPGIQGFAIRDDTAHLAGALAAHAERFLVAHEVAHVLLGHHGCGRTRGLLVELGITDEDEQFNLQEEELEADGTGLALMLVDAQRSRQPTSLPLIGAFLFIAVFHELQVREWIPSMSGSAYPSMEERMDVLRFTLQELAGDDNAAAMEAAAAGPLQLFRDLLDHRDHAPDRLGEAIWDELGRHSTSPFPDYIGFRQAMGELSAGNPIFEFMTELARAFIVLENRIAEMATRPPDGDGMTSFSMLKLIISSVGQFDRILRAGFCSRYLELGGTKRDIGALFQVTDDQLRSAWD</sequence>
<keyword evidence="2" id="KW-1185">Reference proteome</keyword>
<comment type="caution">
    <text evidence="1">The sequence shown here is derived from an EMBL/GenBank/DDBJ whole genome shotgun (WGS) entry which is preliminary data.</text>
</comment>
<evidence type="ECO:0008006" key="3">
    <source>
        <dbReference type="Google" id="ProtNLM"/>
    </source>
</evidence>